<dbReference type="GO" id="GO:0016829">
    <property type="term" value="F:lyase activity"/>
    <property type="evidence" value="ECO:0007669"/>
    <property type="project" value="UniProtKB-KW"/>
</dbReference>
<comment type="caution">
    <text evidence="3">The sequence shown here is derived from an EMBL/GenBank/DDBJ whole genome shotgun (WGS) entry which is preliminary data.</text>
</comment>
<gene>
    <name evidence="3" type="ORF">S03H2_48892</name>
</gene>
<evidence type="ECO:0000259" key="2">
    <source>
        <dbReference type="Pfam" id="PF01989"/>
    </source>
</evidence>
<feature type="non-terminal residue" evidence="3">
    <location>
        <position position="118"/>
    </location>
</feature>
<dbReference type="CDD" id="cd01356">
    <property type="entry name" value="AcnX_swivel"/>
    <property type="match status" value="1"/>
</dbReference>
<dbReference type="EMBL" id="BARU01030863">
    <property type="protein sequence ID" value="GAH68104.1"/>
    <property type="molecule type" value="Genomic_DNA"/>
</dbReference>
<dbReference type="AlphaFoldDB" id="X1IPR4"/>
<proteinExistence type="predicted"/>
<name>X1IPR4_9ZZZZ</name>
<accession>X1IPR4</accession>
<feature type="domain" description="Phosphomevalonate dehydratase small subunit-like" evidence="2">
    <location>
        <begin position="24"/>
        <end position="103"/>
    </location>
</feature>
<evidence type="ECO:0000313" key="3">
    <source>
        <dbReference type="EMBL" id="GAH68104.1"/>
    </source>
</evidence>
<dbReference type="InterPro" id="IPR012016">
    <property type="entry name" value="PMDh-S-like"/>
</dbReference>
<dbReference type="Pfam" id="PF01989">
    <property type="entry name" value="AcnX_swivel_put"/>
    <property type="match status" value="1"/>
</dbReference>
<dbReference type="InterPro" id="IPR002840">
    <property type="entry name" value="PMDh-S-like_dom"/>
</dbReference>
<reference evidence="3" key="1">
    <citation type="journal article" date="2014" name="Front. Microbiol.">
        <title>High frequency of phylogenetically diverse reductive dehalogenase-homologous genes in deep subseafloor sedimentary metagenomes.</title>
        <authorList>
            <person name="Kawai M."/>
            <person name="Futagami T."/>
            <person name="Toyoda A."/>
            <person name="Takaki Y."/>
            <person name="Nishi S."/>
            <person name="Hori S."/>
            <person name="Arai W."/>
            <person name="Tsubouchi T."/>
            <person name="Morono Y."/>
            <person name="Uchiyama I."/>
            <person name="Ito T."/>
            <person name="Fujiyama A."/>
            <person name="Inagaki F."/>
            <person name="Takami H."/>
        </authorList>
    </citation>
    <scope>NUCLEOTIDE SEQUENCE</scope>
    <source>
        <strain evidence="3">Expedition CK06-06</strain>
    </source>
</reference>
<organism evidence="3">
    <name type="scientific">marine sediment metagenome</name>
    <dbReference type="NCBI Taxonomy" id="412755"/>
    <lineage>
        <taxon>unclassified sequences</taxon>
        <taxon>metagenomes</taxon>
        <taxon>ecological metagenomes</taxon>
    </lineage>
</organism>
<evidence type="ECO:0000256" key="1">
    <source>
        <dbReference type="ARBA" id="ARBA00023239"/>
    </source>
</evidence>
<dbReference type="SUPFAM" id="SSF52016">
    <property type="entry name" value="LeuD/IlvD-like"/>
    <property type="match status" value="1"/>
</dbReference>
<keyword evidence="1" id="KW-0456">Lyase</keyword>
<protein>
    <recommendedName>
        <fullName evidence="2">Phosphomevalonate dehydratase small subunit-like domain-containing protein</fullName>
    </recommendedName>
</protein>
<sequence length="118" mass="12442">MKLKGRVINGGDAKGEALVLDVPFSFIGDFDPDTGKLAIQGHPLLGESLANKILVCPSGKGGTIAPFIAYQAWQKGNAPAAILCEKAEPILCESAITINIPILDAFNENPVERIKTGQ</sequence>
<dbReference type="Gene3D" id="3.50.30.10">
    <property type="entry name" value="Phosphohistidine domain"/>
    <property type="match status" value="1"/>
</dbReference>
<dbReference type="PIRSF" id="PIRSF004966">
    <property type="entry name" value="UCP004966"/>
    <property type="match status" value="1"/>
</dbReference>